<dbReference type="EMBL" id="CP012643">
    <property type="protein sequence ID" value="ALI99211.1"/>
    <property type="molecule type" value="Genomic_DNA"/>
</dbReference>
<evidence type="ECO:0000313" key="2">
    <source>
        <dbReference type="Proteomes" id="UP000061382"/>
    </source>
</evidence>
<organism evidence="1 2">
    <name type="scientific">Rufibacter tibetensis</name>
    <dbReference type="NCBI Taxonomy" id="512763"/>
    <lineage>
        <taxon>Bacteria</taxon>
        <taxon>Pseudomonadati</taxon>
        <taxon>Bacteroidota</taxon>
        <taxon>Cytophagia</taxon>
        <taxon>Cytophagales</taxon>
        <taxon>Hymenobacteraceae</taxon>
        <taxon>Rufibacter</taxon>
    </lineage>
</organism>
<gene>
    <name evidence="1" type="ORF">DC20_09765</name>
</gene>
<accession>A0A0P0CXS5</accession>
<proteinExistence type="predicted"/>
<evidence type="ECO:0000313" key="1">
    <source>
        <dbReference type="EMBL" id="ALI99211.1"/>
    </source>
</evidence>
<dbReference type="PATRIC" id="fig|512763.3.peg.2154"/>
<dbReference type="AlphaFoldDB" id="A0A0P0CXS5"/>
<dbReference type="KEGG" id="rti:DC20_09765"/>
<reference evidence="1 2" key="1">
    <citation type="submission" date="2015-08" db="EMBL/GenBank/DDBJ databases">
        <title>Complete genome sequence of Rufibacter tibetensis strain 1351t, a radiation-resistant bacterium from tibet plateau.</title>
        <authorList>
            <person name="Dai J."/>
        </authorList>
    </citation>
    <scope>NUCLEOTIDE SEQUENCE [LARGE SCALE GENOMIC DNA]</scope>
    <source>
        <strain evidence="1 2">1351</strain>
    </source>
</reference>
<protein>
    <recommendedName>
        <fullName evidence="3">TonB-dependent receptor plug domain-containing protein</fullName>
    </recommendedName>
</protein>
<keyword evidence="2" id="KW-1185">Reference proteome</keyword>
<sequence>MVLFTCTAEAQFLRDRASPPTEMRPLLLTRSFAIKSAEEPLLLLGSQETDYSSLLVNPKEIAIIKIYKDSAILAPLGHKAKNGVIAIELKNKKTLLKLTDVLDYFQVPEPHRQLRVLVNKHPVNSERFLADIKRIEKVEVIGQDKENPFGLSWDANEQFLNIVTVQPE</sequence>
<dbReference type="Proteomes" id="UP000061382">
    <property type="component" value="Chromosome"/>
</dbReference>
<evidence type="ECO:0008006" key="3">
    <source>
        <dbReference type="Google" id="ProtNLM"/>
    </source>
</evidence>
<name>A0A0P0CXS5_9BACT</name>